<feature type="transmembrane region" description="Helical" evidence="1">
    <location>
        <begin position="303"/>
        <end position="322"/>
    </location>
</feature>
<feature type="transmembrane region" description="Helical" evidence="1">
    <location>
        <begin position="141"/>
        <end position="164"/>
    </location>
</feature>
<keyword evidence="1" id="KW-0472">Membrane</keyword>
<protein>
    <submittedName>
        <fullName evidence="2">Uncharacterized protein</fullName>
    </submittedName>
</protein>
<feature type="transmembrane region" description="Helical" evidence="1">
    <location>
        <begin position="502"/>
        <end position="521"/>
    </location>
</feature>
<feature type="transmembrane region" description="Helical" evidence="1">
    <location>
        <begin position="533"/>
        <end position="555"/>
    </location>
</feature>
<keyword evidence="1" id="KW-1133">Transmembrane helix</keyword>
<feature type="transmembrane region" description="Helical" evidence="1">
    <location>
        <begin position="276"/>
        <end position="297"/>
    </location>
</feature>
<evidence type="ECO:0000313" key="2">
    <source>
        <dbReference type="EMBL" id="QJW93635.1"/>
    </source>
</evidence>
<keyword evidence="1" id="KW-0812">Transmembrane</keyword>
<evidence type="ECO:0000313" key="3">
    <source>
        <dbReference type="Proteomes" id="UP000503447"/>
    </source>
</evidence>
<feature type="transmembrane region" description="Helical" evidence="1">
    <location>
        <begin position="208"/>
        <end position="228"/>
    </location>
</feature>
<name>A0A6M5YHV6_9BACT</name>
<proteinExistence type="predicted"/>
<reference evidence="3" key="1">
    <citation type="submission" date="2020-05" db="EMBL/GenBank/DDBJ databases">
        <title>Frigoriglobus tundricola gen. nov., sp. nov., a psychrotolerant cellulolytic planctomycete of the family Gemmataceae with two divergent copies of 16S rRNA gene.</title>
        <authorList>
            <person name="Kulichevskaya I.S."/>
            <person name="Ivanova A.A."/>
            <person name="Naumoff D.G."/>
            <person name="Beletsky A.V."/>
            <person name="Rijpstra W.I.C."/>
            <person name="Sinninghe Damste J.S."/>
            <person name="Mardanov A.V."/>
            <person name="Ravin N.V."/>
            <person name="Dedysh S.N."/>
        </authorList>
    </citation>
    <scope>NUCLEOTIDE SEQUENCE [LARGE SCALE GENOMIC DNA]</scope>
    <source>
        <strain evidence="3">PL17</strain>
    </source>
</reference>
<feature type="transmembrane region" description="Helical" evidence="1">
    <location>
        <begin position="98"/>
        <end position="121"/>
    </location>
</feature>
<feature type="transmembrane region" description="Helical" evidence="1">
    <location>
        <begin position="59"/>
        <end position="77"/>
    </location>
</feature>
<evidence type="ECO:0000256" key="1">
    <source>
        <dbReference type="SAM" id="Phobius"/>
    </source>
</evidence>
<accession>A0A6M5YHV6</accession>
<gene>
    <name evidence="2" type="ORF">FTUN_1143</name>
</gene>
<feature type="transmembrane region" description="Helical" evidence="1">
    <location>
        <begin position="171"/>
        <end position="188"/>
    </location>
</feature>
<dbReference type="KEGG" id="ftj:FTUN_1143"/>
<dbReference type="EMBL" id="CP053452">
    <property type="protein sequence ID" value="QJW93635.1"/>
    <property type="molecule type" value="Genomic_DNA"/>
</dbReference>
<keyword evidence="3" id="KW-1185">Reference proteome</keyword>
<feature type="transmembrane region" description="Helical" evidence="1">
    <location>
        <begin position="431"/>
        <end position="457"/>
    </location>
</feature>
<dbReference type="AlphaFoldDB" id="A0A6M5YHV6"/>
<organism evidence="2 3">
    <name type="scientific">Frigoriglobus tundricola</name>
    <dbReference type="NCBI Taxonomy" id="2774151"/>
    <lineage>
        <taxon>Bacteria</taxon>
        <taxon>Pseudomonadati</taxon>
        <taxon>Planctomycetota</taxon>
        <taxon>Planctomycetia</taxon>
        <taxon>Gemmatales</taxon>
        <taxon>Gemmataceae</taxon>
        <taxon>Frigoriglobus</taxon>
    </lineage>
</organism>
<sequence length="559" mass="61033">MRSPALMLGWELWARNRRGLLAVLALLVFDVVCWGRARGWVAERLGAVPYAIDLPLELFNLVAYVYLISVFVQADMLPGGKAQGYPTRLFALPVRTRWLVGLPMLYGITTIFSLVFILSLLGTLLNEKFWHDPSIRRFQIFDWYIVCFLAAFLACTQAAAWTFVRSALARLAFVVLGLPSAGVALALAKYALGYDTYRVWYQTYPDPLIGVCAIATGCAYIVAVVGVARDRRGDRLDWAAAGTWLLRAWPGRPARAAPFASAAAAQRWLEVRRNAWTLPAVMVLFFVVMLWSTVLPFSETDVARALVGFVMVPAVAGFFVGFSMGKTSFWSRDLQLSSLTALRPLSCTGLGHAKLQAAGFSVLLTWAVVLVLAPTWAVLSGYDGSAVAVLRTWFHGLPAWKLGLLAPVALVGLVGWTWLQTVGGMCLSLTGRIAVVNGVVALYGVTGAVVIGLSIGIDFDPEFFDTALVALWVLGCGCGLLKLGVLLWVWSRFGSLPDRTQPRLAFVWLATAICLVVAVQACWPETRAPAHLVAFYLVLSLPLARLVAVPAAVAWNRHR</sequence>
<dbReference type="RefSeq" id="WP_171469793.1">
    <property type="nucleotide sequence ID" value="NZ_CP053452.2"/>
</dbReference>
<feature type="transmembrane region" description="Helical" evidence="1">
    <location>
        <begin position="469"/>
        <end position="490"/>
    </location>
</feature>
<dbReference type="Proteomes" id="UP000503447">
    <property type="component" value="Chromosome"/>
</dbReference>
<feature type="transmembrane region" description="Helical" evidence="1">
    <location>
        <begin position="399"/>
        <end position="419"/>
    </location>
</feature>
<feature type="transmembrane region" description="Helical" evidence="1">
    <location>
        <begin position="360"/>
        <end position="379"/>
    </location>
</feature>